<dbReference type="AlphaFoldDB" id="A0A2M8KEB6"/>
<organism evidence="1 2">
    <name type="scientific">Candidatus Portnoybacteria bacterium CG10_big_fil_rev_8_21_14_0_10_36_7</name>
    <dbReference type="NCBI Taxonomy" id="1974812"/>
    <lineage>
        <taxon>Bacteria</taxon>
        <taxon>Candidatus Portnoyibacteriota</taxon>
    </lineage>
</organism>
<protein>
    <submittedName>
        <fullName evidence="1">Uncharacterized protein</fullName>
    </submittedName>
</protein>
<evidence type="ECO:0000313" key="1">
    <source>
        <dbReference type="EMBL" id="PJE58256.1"/>
    </source>
</evidence>
<name>A0A2M8KEB6_9BACT</name>
<proteinExistence type="predicted"/>
<comment type="caution">
    <text evidence="1">The sequence shown here is derived from an EMBL/GenBank/DDBJ whole genome shotgun (WGS) entry which is preliminary data.</text>
</comment>
<reference evidence="2" key="1">
    <citation type="submission" date="2017-09" db="EMBL/GenBank/DDBJ databases">
        <title>Depth-based differentiation of microbial function through sediment-hosted aquifers and enrichment of novel symbionts in the deep terrestrial subsurface.</title>
        <authorList>
            <person name="Probst A.J."/>
            <person name="Ladd B."/>
            <person name="Jarett J.K."/>
            <person name="Geller-Mcgrath D.E."/>
            <person name="Sieber C.M.K."/>
            <person name="Emerson J.B."/>
            <person name="Anantharaman K."/>
            <person name="Thomas B.C."/>
            <person name="Malmstrom R."/>
            <person name="Stieglmeier M."/>
            <person name="Klingl A."/>
            <person name="Woyke T."/>
            <person name="Ryan C.M."/>
            <person name="Banfield J.F."/>
        </authorList>
    </citation>
    <scope>NUCLEOTIDE SEQUENCE [LARGE SCALE GENOMIC DNA]</scope>
</reference>
<accession>A0A2M8KEB6</accession>
<dbReference type="Proteomes" id="UP000231450">
    <property type="component" value="Unassembled WGS sequence"/>
</dbReference>
<sequence length="454" mass="51071">MTTKESFPKRYIITAAQAYGGYGKGVPNLNLLAGLEKYCQVMKAELIILPMAGSSVRELELHFELANRPEIWFGSKRLNSKIAISDMVVPPQNVDPSSGRLRFPQRDKTLILAHPKQRLKAVPNSNFKIPKFLVSTGALTTPNYNEMNHRGDAAKRDHVYGALVVEIVSDNHYHFRHIRAATNGSFVDLGLKFDGDKKPVQVSVEALVLGDIHVGDTDPVVREANYKMIEVYRPKRLILHDLFNGHSVNHHNFGRMITQIQEVESQRYSLAMELQQCYEELCEFSKAMGRSGQIILPACNHHQFLNRYLEEMRLKDDRFNAKIASKLIAPMIEGRDPIEVGISMMGKIPKNVRFLDYDDDYKVRGVQLGSHGDKGMSGGRGSMRSREFAHGRSITGHSHTPEILRNTVIVGTSTFLHLPYTKGSASSWMNANALLYDNGSVQLINIIDGQWTID</sequence>
<dbReference type="EMBL" id="PFDW01000038">
    <property type="protein sequence ID" value="PJE58256.1"/>
    <property type="molecule type" value="Genomic_DNA"/>
</dbReference>
<gene>
    <name evidence="1" type="ORF">COU81_01670</name>
</gene>
<evidence type="ECO:0000313" key="2">
    <source>
        <dbReference type="Proteomes" id="UP000231450"/>
    </source>
</evidence>